<gene>
    <name evidence="1" type="ORF">M8818_004314</name>
</gene>
<proteinExistence type="predicted"/>
<name>A0ACC3SC95_9PEZI</name>
<organism evidence="1 2">
    <name type="scientific">Zalaria obscura</name>
    <dbReference type="NCBI Taxonomy" id="2024903"/>
    <lineage>
        <taxon>Eukaryota</taxon>
        <taxon>Fungi</taxon>
        <taxon>Dikarya</taxon>
        <taxon>Ascomycota</taxon>
        <taxon>Pezizomycotina</taxon>
        <taxon>Dothideomycetes</taxon>
        <taxon>Dothideomycetidae</taxon>
        <taxon>Dothideales</taxon>
        <taxon>Zalariaceae</taxon>
        <taxon>Zalaria</taxon>
    </lineage>
</organism>
<protein>
    <submittedName>
        <fullName evidence="1">Uncharacterized protein</fullName>
    </submittedName>
</protein>
<reference evidence="1" key="1">
    <citation type="submission" date="2024-02" db="EMBL/GenBank/DDBJ databases">
        <title>Metagenome Assembled Genome of Zalaria obscura JY119.</title>
        <authorList>
            <person name="Vighnesh L."/>
            <person name="Jagadeeshwari U."/>
            <person name="Venkata Ramana C."/>
            <person name="Sasikala C."/>
        </authorList>
    </citation>
    <scope>NUCLEOTIDE SEQUENCE</scope>
    <source>
        <strain evidence="1">JY119</strain>
    </source>
</reference>
<keyword evidence="2" id="KW-1185">Reference proteome</keyword>
<dbReference type="EMBL" id="JAMKPW020000021">
    <property type="protein sequence ID" value="KAK8207660.1"/>
    <property type="molecule type" value="Genomic_DNA"/>
</dbReference>
<accession>A0ACC3SC95</accession>
<comment type="caution">
    <text evidence="1">The sequence shown here is derived from an EMBL/GenBank/DDBJ whole genome shotgun (WGS) entry which is preliminary data.</text>
</comment>
<evidence type="ECO:0000313" key="1">
    <source>
        <dbReference type="EMBL" id="KAK8207660.1"/>
    </source>
</evidence>
<sequence>MKPERSPYRKSDASSSFTLPLNAPAPTWSPRSDQHYRVYEQSSHRSRYSSVTTLLPDREYVGTALPYPCPLCIPPKASALTGLGEPEKPSPLQPIAEKPSMSKTHEYFFIVNVCLAQFLALGGLAQSVAPLFIIGDYFGVDNAGLLSWYTAAFSLALGAFILPAGRIGDMYGHKRIFVLGWAWYAISSLAVGFSYVSRTNGSLTLNILRGFQGLGPAFIVPNAMALIGKTFPVGMKKNVVFSLFGACGPTGFVFGALFSAILAQTGWWPWVFWALSIVCTLVCVASCFIIPGDSPKPNSTFDFTGAATGVSGLILINFAFNQAPVVGWQTAYISFTLGIGILLLVMFAFVELHMAKQPLLPVRGLQKEAWFALACIAAGWSSHGIWLYYFFNYVQLFRHATPIAAAAQISPVAFLGPICALSTGYLLKKIRVAYIMLLAMLCFTFGTLFLAIAPIDQPYLVFTFWSVIIMPGGMNWSFPSGTILLSNAMPKEHQGMSASLVSTVVNYSISLGLGIAGTVNKYTAEKHGTLAGLRAGWYFGIGLDVLGIAIAGYFVWISRPQKS</sequence>
<evidence type="ECO:0000313" key="2">
    <source>
        <dbReference type="Proteomes" id="UP001320706"/>
    </source>
</evidence>
<dbReference type="Proteomes" id="UP001320706">
    <property type="component" value="Unassembled WGS sequence"/>
</dbReference>